<dbReference type="OrthoDB" id="292652at2157"/>
<dbReference type="PATRIC" id="fig|1008153.3.peg.3178"/>
<evidence type="ECO:0000313" key="2">
    <source>
        <dbReference type="EMBL" id="KYH24687.1"/>
    </source>
</evidence>
<proteinExistence type="predicted"/>
<evidence type="ECO:0000313" key="3">
    <source>
        <dbReference type="Proteomes" id="UP000075321"/>
    </source>
</evidence>
<reference evidence="2 3" key="1">
    <citation type="submission" date="2016-02" db="EMBL/GenBank/DDBJ databases">
        <title>Genome sequence of Halalkalicoccus paucihalophilus DSM 24557.</title>
        <authorList>
            <person name="Poehlein A."/>
            <person name="Daniel R."/>
        </authorList>
    </citation>
    <scope>NUCLEOTIDE SEQUENCE [LARGE SCALE GENOMIC DNA]</scope>
    <source>
        <strain evidence="2 3">DSM 24557</strain>
    </source>
</reference>
<gene>
    <name evidence="2" type="ORF">HAPAU_30630</name>
</gene>
<protein>
    <recommendedName>
        <fullName evidence="4">DUF340 domain-containing protein</fullName>
    </recommendedName>
</protein>
<dbReference type="Proteomes" id="UP000075321">
    <property type="component" value="Unassembled WGS sequence"/>
</dbReference>
<feature type="transmembrane region" description="Helical" evidence="1">
    <location>
        <begin position="61"/>
        <end position="80"/>
    </location>
</feature>
<accession>A0A151ABE4</accession>
<keyword evidence="3" id="KW-1185">Reference proteome</keyword>
<keyword evidence="1" id="KW-1133">Transmembrane helix</keyword>
<feature type="transmembrane region" description="Helical" evidence="1">
    <location>
        <begin position="7"/>
        <end position="27"/>
    </location>
</feature>
<organism evidence="2 3">
    <name type="scientific">Halalkalicoccus paucihalophilus</name>
    <dbReference type="NCBI Taxonomy" id="1008153"/>
    <lineage>
        <taxon>Archaea</taxon>
        <taxon>Methanobacteriati</taxon>
        <taxon>Methanobacteriota</taxon>
        <taxon>Stenosarchaea group</taxon>
        <taxon>Halobacteria</taxon>
        <taxon>Halobacteriales</taxon>
        <taxon>Halococcaceae</taxon>
        <taxon>Halalkalicoccus</taxon>
    </lineage>
</organism>
<evidence type="ECO:0000256" key="1">
    <source>
        <dbReference type="SAM" id="Phobius"/>
    </source>
</evidence>
<evidence type="ECO:0008006" key="4">
    <source>
        <dbReference type="Google" id="ProtNLM"/>
    </source>
</evidence>
<dbReference type="EMBL" id="LTAZ01000012">
    <property type="protein sequence ID" value="KYH24687.1"/>
    <property type="molecule type" value="Genomic_DNA"/>
</dbReference>
<sequence>MERTAFVLNALKMMVVVGIIILVGNQVGYGVSIVAALPGMVMIIAIGLVSLVLAQEIPLKLPAFAYAIFIATLLALPFSPTQDIFLQFTDRINFLATATPILAYAGLSISLQMDRLKQVGWKLVLVAIFVFFGTFFGSAIVAHIVLSLQGII</sequence>
<feature type="transmembrane region" description="Helical" evidence="1">
    <location>
        <begin position="92"/>
        <end position="111"/>
    </location>
</feature>
<dbReference type="RefSeq" id="WP_066384269.1">
    <property type="nucleotide sequence ID" value="NZ_LTAZ01000012.1"/>
</dbReference>
<keyword evidence="1" id="KW-0472">Membrane</keyword>
<feature type="transmembrane region" description="Helical" evidence="1">
    <location>
        <begin position="33"/>
        <end position="54"/>
    </location>
</feature>
<dbReference type="AlphaFoldDB" id="A0A151ABE4"/>
<name>A0A151ABE4_9EURY</name>
<feature type="transmembrane region" description="Helical" evidence="1">
    <location>
        <begin position="123"/>
        <end position="146"/>
    </location>
</feature>
<keyword evidence="1" id="KW-0812">Transmembrane</keyword>
<comment type="caution">
    <text evidence="2">The sequence shown here is derived from an EMBL/GenBank/DDBJ whole genome shotgun (WGS) entry which is preliminary data.</text>
</comment>